<dbReference type="PANTHER" id="PTHR45138">
    <property type="entry name" value="REGULATORY COMPONENTS OF SENSORY TRANSDUCTION SYSTEM"/>
    <property type="match status" value="1"/>
</dbReference>
<dbReference type="Proteomes" id="UP000317938">
    <property type="component" value="Unassembled WGS sequence"/>
</dbReference>
<name>A0ABY3FC08_9GAMM</name>
<dbReference type="PROSITE" id="PS50887">
    <property type="entry name" value="GGDEF"/>
    <property type="match status" value="1"/>
</dbReference>
<proteinExistence type="predicted"/>
<dbReference type="Gene3D" id="3.30.450.20">
    <property type="entry name" value="PAS domain"/>
    <property type="match status" value="1"/>
</dbReference>
<keyword evidence="5" id="KW-1185">Reference proteome</keyword>
<protein>
    <recommendedName>
        <fullName evidence="1">diguanylate cyclase</fullName>
        <ecNumber evidence="1">2.7.7.65</ecNumber>
    </recommendedName>
</protein>
<comment type="caution">
    <text evidence="4">The sequence shown here is derived from an EMBL/GenBank/DDBJ whole genome shotgun (WGS) entry which is preliminary data.</text>
</comment>
<evidence type="ECO:0000256" key="2">
    <source>
        <dbReference type="ARBA" id="ARBA00034247"/>
    </source>
</evidence>
<organism evidence="4 5">
    <name type="scientific">Pseudoalteromonas neustonica</name>
    <dbReference type="NCBI Taxonomy" id="1840331"/>
    <lineage>
        <taxon>Bacteria</taxon>
        <taxon>Pseudomonadati</taxon>
        <taxon>Pseudomonadota</taxon>
        <taxon>Gammaproteobacteria</taxon>
        <taxon>Alteromonadales</taxon>
        <taxon>Pseudoalteromonadaceae</taxon>
        <taxon>Pseudoalteromonas</taxon>
    </lineage>
</organism>
<dbReference type="InterPro" id="IPR050469">
    <property type="entry name" value="Diguanylate_Cyclase"/>
</dbReference>
<dbReference type="Pfam" id="PF00990">
    <property type="entry name" value="GGDEF"/>
    <property type="match status" value="1"/>
</dbReference>
<gene>
    <name evidence="4" type="ORF">FQP85_15345</name>
</gene>
<dbReference type="NCBIfam" id="TIGR00254">
    <property type="entry name" value="GGDEF"/>
    <property type="match status" value="1"/>
</dbReference>
<dbReference type="EC" id="2.7.7.65" evidence="1"/>
<evidence type="ECO:0000313" key="5">
    <source>
        <dbReference type="Proteomes" id="UP000317938"/>
    </source>
</evidence>
<accession>A0ABY3FC08</accession>
<dbReference type="InterPro" id="IPR029787">
    <property type="entry name" value="Nucleotide_cyclase"/>
</dbReference>
<sequence>MNNTITQYKINYTPDDFACGACVTDANRIIIYVNSYFTNELQWQPEVLLGKNVDTVFTKSSKIFFQSYLIPTLLHEKKCEEMQLLIMNGKGERLPVTVNAHIGSDHCIYWSFFNASKRDLLYEELLKTRSVLEAQAEQLKQLAATDELTQLLNRREMKVRSTLMLEQAARSHQIVSLLMLDIDFFKIINDTYGHMKGDDILKELGAKLNSECRKTDLVARIGGEEFLIMLPDTNQENTLLFCQKLHALVATIKVENTPITISIGVSIADEKMSFAALYAQADKAVYQAKEQGRNRTEFFQAVK</sequence>
<dbReference type="CDD" id="cd01949">
    <property type="entry name" value="GGDEF"/>
    <property type="match status" value="1"/>
</dbReference>
<dbReference type="SMART" id="SM00267">
    <property type="entry name" value="GGDEF"/>
    <property type="match status" value="1"/>
</dbReference>
<dbReference type="InterPro" id="IPR035965">
    <property type="entry name" value="PAS-like_dom_sf"/>
</dbReference>
<dbReference type="InterPro" id="IPR000160">
    <property type="entry name" value="GGDEF_dom"/>
</dbReference>
<dbReference type="Gene3D" id="3.30.70.270">
    <property type="match status" value="1"/>
</dbReference>
<dbReference type="SUPFAM" id="SSF55073">
    <property type="entry name" value="Nucleotide cyclase"/>
    <property type="match status" value="1"/>
</dbReference>
<dbReference type="InterPro" id="IPR013767">
    <property type="entry name" value="PAS_fold"/>
</dbReference>
<dbReference type="Pfam" id="PF00989">
    <property type="entry name" value="PAS"/>
    <property type="match status" value="1"/>
</dbReference>
<dbReference type="RefSeq" id="WP_145240246.1">
    <property type="nucleotide sequence ID" value="NZ_VNFF01000015.1"/>
</dbReference>
<evidence type="ECO:0000256" key="1">
    <source>
        <dbReference type="ARBA" id="ARBA00012528"/>
    </source>
</evidence>
<dbReference type="CDD" id="cd00130">
    <property type="entry name" value="PAS"/>
    <property type="match status" value="1"/>
</dbReference>
<dbReference type="PANTHER" id="PTHR45138:SF9">
    <property type="entry name" value="DIGUANYLATE CYCLASE DGCM-RELATED"/>
    <property type="match status" value="1"/>
</dbReference>
<evidence type="ECO:0000259" key="3">
    <source>
        <dbReference type="PROSITE" id="PS50887"/>
    </source>
</evidence>
<comment type="catalytic activity">
    <reaction evidence="2">
        <text>2 GTP = 3',3'-c-di-GMP + 2 diphosphate</text>
        <dbReference type="Rhea" id="RHEA:24898"/>
        <dbReference type="ChEBI" id="CHEBI:33019"/>
        <dbReference type="ChEBI" id="CHEBI:37565"/>
        <dbReference type="ChEBI" id="CHEBI:58805"/>
        <dbReference type="EC" id="2.7.7.65"/>
    </reaction>
</comment>
<dbReference type="SUPFAM" id="SSF55785">
    <property type="entry name" value="PYP-like sensor domain (PAS domain)"/>
    <property type="match status" value="1"/>
</dbReference>
<dbReference type="EMBL" id="VNFF01000015">
    <property type="protein sequence ID" value="TVU81819.1"/>
    <property type="molecule type" value="Genomic_DNA"/>
</dbReference>
<dbReference type="InterPro" id="IPR043128">
    <property type="entry name" value="Rev_trsase/Diguanyl_cyclase"/>
</dbReference>
<dbReference type="InterPro" id="IPR000014">
    <property type="entry name" value="PAS"/>
</dbReference>
<reference evidence="4 5" key="1">
    <citation type="submission" date="2019-07" db="EMBL/GenBank/DDBJ databases">
        <title>Diversity of Bacteria from Kongsfjorden, Arctic.</title>
        <authorList>
            <person name="Yu Y."/>
        </authorList>
    </citation>
    <scope>NUCLEOTIDE SEQUENCE [LARGE SCALE GENOMIC DNA]</scope>
    <source>
        <strain evidence="4 5">SM1927</strain>
    </source>
</reference>
<feature type="domain" description="GGDEF" evidence="3">
    <location>
        <begin position="173"/>
        <end position="301"/>
    </location>
</feature>
<evidence type="ECO:0000313" key="4">
    <source>
        <dbReference type="EMBL" id="TVU81819.1"/>
    </source>
</evidence>